<proteinExistence type="predicted"/>
<evidence type="ECO:0000313" key="1">
    <source>
        <dbReference type="EMBL" id="MFD0749580.1"/>
    </source>
</evidence>
<keyword evidence="2" id="KW-1185">Reference proteome</keyword>
<gene>
    <name evidence="1" type="ORF">ACFQZS_05460</name>
</gene>
<dbReference type="SUPFAM" id="SSF109604">
    <property type="entry name" value="HD-domain/PDEase-like"/>
    <property type="match status" value="1"/>
</dbReference>
<dbReference type="RefSeq" id="WP_377098071.1">
    <property type="nucleotide sequence ID" value="NZ_JBHTHU010000002.1"/>
</dbReference>
<comment type="caution">
    <text evidence="1">The sequence shown here is derived from an EMBL/GenBank/DDBJ whole genome shotgun (WGS) entry which is preliminary data.</text>
</comment>
<protein>
    <recommendedName>
        <fullName evidence="3">HD domain-containing protein</fullName>
    </recommendedName>
</protein>
<reference evidence="2" key="1">
    <citation type="journal article" date="2019" name="Int. J. Syst. Evol. Microbiol.">
        <title>The Global Catalogue of Microorganisms (GCM) 10K type strain sequencing project: providing services to taxonomists for standard genome sequencing and annotation.</title>
        <authorList>
            <consortium name="The Broad Institute Genomics Platform"/>
            <consortium name="The Broad Institute Genome Sequencing Center for Infectious Disease"/>
            <person name="Wu L."/>
            <person name="Ma J."/>
        </authorList>
    </citation>
    <scope>NUCLEOTIDE SEQUENCE [LARGE SCALE GENOMIC DNA]</scope>
    <source>
        <strain evidence="2">CCUG 63418</strain>
    </source>
</reference>
<dbReference type="Gene3D" id="1.10.3210.10">
    <property type="entry name" value="Hypothetical protein af1432"/>
    <property type="match status" value="1"/>
</dbReference>
<evidence type="ECO:0000313" key="2">
    <source>
        <dbReference type="Proteomes" id="UP001596958"/>
    </source>
</evidence>
<organism evidence="1 2">
    <name type="scientific">Mucilaginibacter calamicampi</name>
    <dbReference type="NCBI Taxonomy" id="1302352"/>
    <lineage>
        <taxon>Bacteria</taxon>
        <taxon>Pseudomonadati</taxon>
        <taxon>Bacteroidota</taxon>
        <taxon>Sphingobacteriia</taxon>
        <taxon>Sphingobacteriales</taxon>
        <taxon>Sphingobacteriaceae</taxon>
        <taxon>Mucilaginibacter</taxon>
    </lineage>
</organism>
<dbReference type="Proteomes" id="UP001596958">
    <property type="component" value="Unassembled WGS sequence"/>
</dbReference>
<accession>A0ABW2YUC5</accession>
<evidence type="ECO:0008006" key="3">
    <source>
        <dbReference type="Google" id="ProtNLM"/>
    </source>
</evidence>
<sequence>MNRRLKLINWVKAQHDGQLIKDTNAPYFDHVLAVANHVAGTGALNYEIGLCHDLLEKTTVTSIELLAQIKGFGYEEEEAGHINSCVNELTRQFTKADNPLPKKMRKALEDERLLQISPDSQTVKYADFSYNAGWMMTHDRHHAKDYLTRHIELIKEMTDGNTGLREEVLKQLYKLLAEVI</sequence>
<dbReference type="EMBL" id="JBHTHU010000002">
    <property type="protein sequence ID" value="MFD0749580.1"/>
    <property type="molecule type" value="Genomic_DNA"/>
</dbReference>
<name>A0ABW2YUC5_9SPHI</name>